<keyword evidence="4 6" id="KW-0067">ATP-binding</keyword>
<dbReference type="SMART" id="SM00487">
    <property type="entry name" value="DEXDc"/>
    <property type="match status" value="1"/>
</dbReference>
<dbReference type="GO" id="GO:0005524">
    <property type="term" value="F:ATP binding"/>
    <property type="evidence" value="ECO:0007669"/>
    <property type="project" value="UniProtKB-UniRule"/>
</dbReference>
<keyword evidence="1 6" id="KW-0547">Nucleotide-binding</keyword>
<evidence type="ECO:0000313" key="11">
    <source>
        <dbReference type="Proteomes" id="UP000440578"/>
    </source>
</evidence>
<feature type="compositionally biased region" description="Basic residues" evidence="7">
    <location>
        <begin position="124"/>
        <end position="142"/>
    </location>
</feature>
<dbReference type="Pfam" id="PF00270">
    <property type="entry name" value="DEAD"/>
    <property type="match status" value="1"/>
</dbReference>
<gene>
    <name evidence="10" type="primary">tif-1</name>
    <name evidence="10" type="ORF">FJT64_025028</name>
</gene>
<evidence type="ECO:0000256" key="5">
    <source>
        <dbReference type="PROSITE-ProRule" id="PRU00552"/>
    </source>
</evidence>
<evidence type="ECO:0000259" key="9">
    <source>
        <dbReference type="PROSITE" id="PS51195"/>
    </source>
</evidence>
<organism evidence="10 11">
    <name type="scientific">Amphibalanus amphitrite</name>
    <name type="common">Striped barnacle</name>
    <name type="synonym">Balanus amphitrite</name>
    <dbReference type="NCBI Taxonomy" id="1232801"/>
    <lineage>
        <taxon>Eukaryota</taxon>
        <taxon>Metazoa</taxon>
        <taxon>Ecdysozoa</taxon>
        <taxon>Arthropoda</taxon>
        <taxon>Crustacea</taxon>
        <taxon>Multicrustacea</taxon>
        <taxon>Cirripedia</taxon>
        <taxon>Thoracica</taxon>
        <taxon>Thoracicalcarea</taxon>
        <taxon>Balanomorpha</taxon>
        <taxon>Balanoidea</taxon>
        <taxon>Balanidae</taxon>
        <taxon>Amphibalaninae</taxon>
        <taxon>Amphibalanus</taxon>
    </lineage>
</organism>
<keyword evidence="11" id="KW-1185">Reference proteome</keyword>
<feature type="short sequence motif" description="Q motif" evidence="5">
    <location>
        <begin position="171"/>
        <end position="201"/>
    </location>
</feature>
<evidence type="ECO:0000256" key="3">
    <source>
        <dbReference type="ARBA" id="ARBA00022806"/>
    </source>
</evidence>
<reference evidence="10 11" key="1">
    <citation type="submission" date="2019-07" db="EMBL/GenBank/DDBJ databases">
        <title>Draft genome assembly of a fouling barnacle, Amphibalanus amphitrite (Darwin, 1854): The first reference genome for Thecostraca.</title>
        <authorList>
            <person name="Kim W."/>
        </authorList>
    </citation>
    <scope>NUCLEOTIDE SEQUENCE [LARGE SCALE GENOMIC DNA]</scope>
    <source>
        <strain evidence="10">SNU_AA5</strain>
        <tissue evidence="10">Soma without cirri and trophi</tissue>
    </source>
</reference>
<dbReference type="GO" id="GO:0003723">
    <property type="term" value="F:RNA binding"/>
    <property type="evidence" value="ECO:0007669"/>
    <property type="project" value="UniProtKB-UniRule"/>
</dbReference>
<evidence type="ECO:0000256" key="4">
    <source>
        <dbReference type="ARBA" id="ARBA00022840"/>
    </source>
</evidence>
<dbReference type="InterPro" id="IPR014001">
    <property type="entry name" value="Helicase_ATP-bd"/>
</dbReference>
<dbReference type="EC" id="3.6.4.13" evidence="6"/>
<accession>A0A6A4W538</accession>
<feature type="compositionally biased region" description="Basic and acidic residues" evidence="7">
    <location>
        <begin position="112"/>
        <end position="123"/>
    </location>
</feature>
<keyword evidence="6" id="KW-0694">RNA-binding</keyword>
<feature type="region of interest" description="Disordered" evidence="7">
    <location>
        <begin position="61"/>
        <end position="172"/>
    </location>
</feature>
<dbReference type="EMBL" id="VIIS01000996">
    <property type="protein sequence ID" value="KAF0302977.1"/>
    <property type="molecule type" value="Genomic_DNA"/>
</dbReference>
<proteinExistence type="inferred from homology"/>
<dbReference type="SUPFAM" id="SSF52540">
    <property type="entry name" value="P-loop containing nucleoside triphosphate hydrolases"/>
    <property type="match status" value="1"/>
</dbReference>
<feature type="domain" description="Helicase ATP-binding" evidence="8">
    <location>
        <begin position="204"/>
        <end position="369"/>
    </location>
</feature>
<evidence type="ECO:0000256" key="6">
    <source>
        <dbReference type="RuleBase" id="RU365068"/>
    </source>
</evidence>
<evidence type="ECO:0000256" key="7">
    <source>
        <dbReference type="SAM" id="MobiDB-lite"/>
    </source>
</evidence>
<dbReference type="Proteomes" id="UP000440578">
    <property type="component" value="Unassembled WGS sequence"/>
</dbReference>
<evidence type="ECO:0000313" key="10">
    <source>
        <dbReference type="EMBL" id="KAF0302977.1"/>
    </source>
</evidence>
<dbReference type="InterPro" id="IPR014014">
    <property type="entry name" value="RNA_helicase_DEAD_Q_motif"/>
</dbReference>
<evidence type="ECO:0000259" key="8">
    <source>
        <dbReference type="PROSITE" id="PS51192"/>
    </source>
</evidence>
<dbReference type="InterPro" id="IPR011545">
    <property type="entry name" value="DEAD/DEAH_box_helicase_dom"/>
</dbReference>
<dbReference type="PROSITE" id="PS51192">
    <property type="entry name" value="HELICASE_ATP_BIND_1"/>
    <property type="match status" value="1"/>
</dbReference>
<dbReference type="GO" id="GO:0016787">
    <property type="term" value="F:hydrolase activity"/>
    <property type="evidence" value="ECO:0007669"/>
    <property type="project" value="UniProtKB-KW"/>
</dbReference>
<comment type="similarity">
    <text evidence="6">Belongs to the DEAD box helicase family.</text>
</comment>
<dbReference type="PROSITE" id="PS51195">
    <property type="entry name" value="Q_MOTIF"/>
    <property type="match status" value="1"/>
</dbReference>
<comment type="caution">
    <text evidence="10">The sequence shown here is derived from an EMBL/GenBank/DDBJ whole genome shotgun (WGS) entry which is preliminary data.</text>
</comment>
<sequence length="457" mass="49545">MADKMNDQELYQLFERLQNCVDQMRVMQNLQEKEHHNLYRSIVKLDKQVSYLASQLSAGIPTKKAAPAGKRRPAGGSGDNAKKQSRPAPSGDEREDEKRPSTGEDLSSNETDSSHAEPGEHSPRGRKGRRSERRSRRHRRAKRASEGRAQPASSGLSDEPLVPTWTGPPADTFAALQLKPDLMTGIQASPSGASEPTPFQRKVLPALLQDADVVVQARGIGADDGKQAAVALAVLNKVNPTLRACQALVLTSSRDAAKQLHRELVGLATFIKPRLTCHLSIGGTSVRDDLRDMSAGCHLVVGTLGRAFDMLRRGALKAAELRMVVLDDVDTMMTRRFDKDHIYAVLGDVTAEVQERLQVMLFLSLMHEDIPKMITLFAKAPVTQVLVEAPPPPSGAKDALGKTADAVEGTIKNPGLEDAVMKLAEKLGEMSMPVPVPEIVLTQPPMPEAIAQGVVEG</sequence>
<dbReference type="OrthoDB" id="10374412at2759"/>
<dbReference type="InterPro" id="IPR027417">
    <property type="entry name" value="P-loop_NTPase"/>
</dbReference>
<comment type="catalytic activity">
    <reaction evidence="6">
        <text>ATP + H2O = ADP + phosphate + H(+)</text>
        <dbReference type="Rhea" id="RHEA:13065"/>
        <dbReference type="ChEBI" id="CHEBI:15377"/>
        <dbReference type="ChEBI" id="CHEBI:15378"/>
        <dbReference type="ChEBI" id="CHEBI:30616"/>
        <dbReference type="ChEBI" id="CHEBI:43474"/>
        <dbReference type="ChEBI" id="CHEBI:456216"/>
        <dbReference type="EC" id="3.6.4.13"/>
    </reaction>
</comment>
<dbReference type="AlphaFoldDB" id="A0A6A4W538"/>
<evidence type="ECO:0000256" key="1">
    <source>
        <dbReference type="ARBA" id="ARBA00022741"/>
    </source>
</evidence>
<protein>
    <recommendedName>
        <fullName evidence="6">ATP-dependent RNA helicase</fullName>
        <ecNumber evidence="6">3.6.4.13</ecNumber>
    </recommendedName>
</protein>
<dbReference type="PANTHER" id="PTHR24031">
    <property type="entry name" value="RNA HELICASE"/>
    <property type="match status" value="1"/>
</dbReference>
<keyword evidence="2 6" id="KW-0378">Hydrolase</keyword>
<evidence type="ECO:0000256" key="2">
    <source>
        <dbReference type="ARBA" id="ARBA00022801"/>
    </source>
</evidence>
<dbReference type="Gene3D" id="3.40.50.300">
    <property type="entry name" value="P-loop containing nucleotide triphosphate hydrolases"/>
    <property type="match status" value="1"/>
</dbReference>
<feature type="domain" description="DEAD-box RNA helicase Q" evidence="9">
    <location>
        <begin position="171"/>
        <end position="201"/>
    </location>
</feature>
<keyword evidence="3 6" id="KW-0347">Helicase</keyword>
<dbReference type="GO" id="GO:0003724">
    <property type="term" value="F:RNA helicase activity"/>
    <property type="evidence" value="ECO:0007669"/>
    <property type="project" value="UniProtKB-EC"/>
</dbReference>
<name>A0A6A4W538_AMPAM</name>
<comment type="function">
    <text evidence="6">RNA helicase.</text>
</comment>
<comment type="domain">
    <text evidence="6">The Q motif is unique to and characteristic of the DEAD box family of RNA helicases and controls ATP binding and hydrolysis.</text>
</comment>